<protein>
    <submittedName>
        <fullName evidence="3">SDR family oxidoreductase</fullName>
    </submittedName>
</protein>
<dbReference type="CDD" id="cd05233">
    <property type="entry name" value="SDR_c"/>
    <property type="match status" value="1"/>
</dbReference>
<dbReference type="Proteomes" id="UP001501444">
    <property type="component" value="Unassembled WGS sequence"/>
</dbReference>
<dbReference type="PANTHER" id="PTHR43639">
    <property type="entry name" value="OXIDOREDUCTASE, SHORT-CHAIN DEHYDROGENASE/REDUCTASE FAMILY (AFU_ORTHOLOGUE AFUA_5G02870)"/>
    <property type="match status" value="1"/>
</dbReference>
<comment type="similarity">
    <text evidence="1">Belongs to the short-chain dehydrogenases/reductases (SDR) family.</text>
</comment>
<dbReference type="PANTHER" id="PTHR43639:SF1">
    <property type="entry name" value="SHORT-CHAIN DEHYDROGENASE_REDUCTASE FAMILY PROTEIN"/>
    <property type="match status" value="1"/>
</dbReference>
<accession>A0ABP5V7Q1</accession>
<dbReference type="Pfam" id="PF13561">
    <property type="entry name" value="adh_short_C2"/>
    <property type="match status" value="1"/>
</dbReference>
<dbReference type="PRINTS" id="PR00081">
    <property type="entry name" value="GDHRDH"/>
</dbReference>
<reference evidence="4" key="1">
    <citation type="journal article" date="2019" name="Int. J. Syst. Evol. Microbiol.">
        <title>The Global Catalogue of Microorganisms (GCM) 10K type strain sequencing project: providing services to taxonomists for standard genome sequencing and annotation.</title>
        <authorList>
            <consortium name="The Broad Institute Genomics Platform"/>
            <consortium name="The Broad Institute Genome Sequencing Center for Infectious Disease"/>
            <person name="Wu L."/>
            <person name="Ma J."/>
        </authorList>
    </citation>
    <scope>NUCLEOTIDE SEQUENCE [LARGE SCALE GENOMIC DNA]</scope>
    <source>
        <strain evidence="4">JCM 3272</strain>
    </source>
</reference>
<evidence type="ECO:0000313" key="4">
    <source>
        <dbReference type="Proteomes" id="UP001501444"/>
    </source>
</evidence>
<sequence>MSPSSNASDRVAVVTGGTRGIGRAIVARLAASGYQVLACGRREPDSLPDGVAFHQADVREPEQATGLVAAAVERFGRLDLVVNNAGGGPPAPAATASPGLVTAVVRLNLLAPFFVAQAANAVMQEQPDGGLIVNIGSVSALRPAPGTAAYAAAKGGLEVLTRALALEWAPKVRVNTVTAGAVRTEDNAAHYGDEAALAAVAATVPLGRMATPDDVADAVLLLASPLAGYVTGASLVVDGGGQVPRYWDTARPEP</sequence>
<organism evidence="3 4">
    <name type="scientific">Dactylosporangium salmoneum</name>
    <dbReference type="NCBI Taxonomy" id="53361"/>
    <lineage>
        <taxon>Bacteria</taxon>
        <taxon>Bacillati</taxon>
        <taxon>Actinomycetota</taxon>
        <taxon>Actinomycetes</taxon>
        <taxon>Micromonosporales</taxon>
        <taxon>Micromonosporaceae</taxon>
        <taxon>Dactylosporangium</taxon>
    </lineage>
</organism>
<dbReference type="InterPro" id="IPR036291">
    <property type="entry name" value="NAD(P)-bd_dom_sf"/>
</dbReference>
<keyword evidence="2" id="KW-0560">Oxidoreductase</keyword>
<dbReference type="Gene3D" id="3.40.50.720">
    <property type="entry name" value="NAD(P)-binding Rossmann-like Domain"/>
    <property type="match status" value="1"/>
</dbReference>
<dbReference type="InterPro" id="IPR002347">
    <property type="entry name" value="SDR_fam"/>
</dbReference>
<comment type="caution">
    <text evidence="3">The sequence shown here is derived from an EMBL/GenBank/DDBJ whole genome shotgun (WGS) entry which is preliminary data.</text>
</comment>
<name>A0ABP5V7Q1_9ACTN</name>
<dbReference type="NCBIfam" id="NF005893">
    <property type="entry name" value="PRK07856.1"/>
    <property type="match status" value="1"/>
</dbReference>
<evidence type="ECO:0000313" key="3">
    <source>
        <dbReference type="EMBL" id="GAA2393952.1"/>
    </source>
</evidence>
<gene>
    <name evidence="3" type="ORF">GCM10010170_107450</name>
</gene>
<dbReference type="SUPFAM" id="SSF51735">
    <property type="entry name" value="NAD(P)-binding Rossmann-fold domains"/>
    <property type="match status" value="1"/>
</dbReference>
<evidence type="ECO:0000256" key="2">
    <source>
        <dbReference type="ARBA" id="ARBA00023002"/>
    </source>
</evidence>
<keyword evidence="4" id="KW-1185">Reference proteome</keyword>
<dbReference type="EMBL" id="BAAARV010000137">
    <property type="protein sequence ID" value="GAA2393952.1"/>
    <property type="molecule type" value="Genomic_DNA"/>
</dbReference>
<evidence type="ECO:0000256" key="1">
    <source>
        <dbReference type="ARBA" id="ARBA00006484"/>
    </source>
</evidence>
<proteinExistence type="inferred from homology"/>
<dbReference type="PRINTS" id="PR00080">
    <property type="entry name" value="SDRFAMILY"/>
</dbReference>
<dbReference type="PROSITE" id="PS00061">
    <property type="entry name" value="ADH_SHORT"/>
    <property type="match status" value="1"/>
</dbReference>
<dbReference type="RefSeq" id="WP_344620530.1">
    <property type="nucleotide sequence ID" value="NZ_BAAARV010000137.1"/>
</dbReference>
<dbReference type="InterPro" id="IPR020904">
    <property type="entry name" value="Sc_DH/Rdtase_CS"/>
</dbReference>